<feature type="region of interest" description="Disordered" evidence="1">
    <location>
        <begin position="146"/>
        <end position="179"/>
    </location>
</feature>
<reference evidence="3" key="1">
    <citation type="journal article" date="2023" name="Mol. Phylogenet. Evol.">
        <title>Genome-scale phylogeny and comparative genomics of the fungal order Sordariales.</title>
        <authorList>
            <person name="Hensen N."/>
            <person name="Bonometti L."/>
            <person name="Westerberg I."/>
            <person name="Brannstrom I.O."/>
            <person name="Guillou S."/>
            <person name="Cros-Aarteil S."/>
            <person name="Calhoun S."/>
            <person name="Haridas S."/>
            <person name="Kuo A."/>
            <person name="Mondo S."/>
            <person name="Pangilinan J."/>
            <person name="Riley R."/>
            <person name="LaButti K."/>
            <person name="Andreopoulos B."/>
            <person name="Lipzen A."/>
            <person name="Chen C."/>
            <person name="Yan M."/>
            <person name="Daum C."/>
            <person name="Ng V."/>
            <person name="Clum A."/>
            <person name="Steindorff A."/>
            <person name="Ohm R.A."/>
            <person name="Martin F."/>
            <person name="Silar P."/>
            <person name="Natvig D.O."/>
            <person name="Lalanne C."/>
            <person name="Gautier V."/>
            <person name="Ament-Velasquez S.L."/>
            <person name="Kruys A."/>
            <person name="Hutchinson M.I."/>
            <person name="Powell A.J."/>
            <person name="Barry K."/>
            <person name="Miller A.N."/>
            <person name="Grigoriev I.V."/>
            <person name="Debuchy R."/>
            <person name="Gladieux P."/>
            <person name="Hiltunen Thoren M."/>
            <person name="Johannesson H."/>
        </authorList>
    </citation>
    <scope>NUCLEOTIDE SEQUENCE</scope>
    <source>
        <strain evidence="3">PSN309</strain>
    </source>
</reference>
<comment type="caution">
    <text evidence="3">The sequence shown here is derived from an EMBL/GenBank/DDBJ whole genome shotgun (WGS) entry which is preliminary data.</text>
</comment>
<sequence>MKYSTIVLAATGLASVTALPLDNSDSPRNSVSVQRRAAPSDQAGGSNPPTQGGGTTFTQDADGTPIEVGNYAGTGADYQTNPATDATTFNPNDYGWDVAPPSGESSKPKTGTLNRIKSAFNLKGKDKTPDPNADAMAQLDKQLTQGGLAPPAQDLKKKKSFGQRIAGVFKPSDKGDGQA</sequence>
<reference evidence="3" key="2">
    <citation type="submission" date="2023-05" db="EMBL/GenBank/DDBJ databases">
        <authorList>
            <consortium name="Lawrence Berkeley National Laboratory"/>
            <person name="Steindorff A."/>
            <person name="Hensen N."/>
            <person name="Bonometti L."/>
            <person name="Westerberg I."/>
            <person name="Brannstrom I.O."/>
            <person name="Guillou S."/>
            <person name="Cros-Aarteil S."/>
            <person name="Calhoun S."/>
            <person name="Haridas S."/>
            <person name="Kuo A."/>
            <person name="Mondo S."/>
            <person name="Pangilinan J."/>
            <person name="Riley R."/>
            <person name="Labutti K."/>
            <person name="Andreopoulos B."/>
            <person name="Lipzen A."/>
            <person name="Chen C."/>
            <person name="Yanf M."/>
            <person name="Daum C."/>
            <person name="Ng V."/>
            <person name="Clum A."/>
            <person name="Ohm R."/>
            <person name="Martin F."/>
            <person name="Silar P."/>
            <person name="Natvig D."/>
            <person name="Lalanne C."/>
            <person name="Gautier V."/>
            <person name="Ament-Velasquez S.L."/>
            <person name="Kruys A."/>
            <person name="Hutchinson M.I."/>
            <person name="Powell A.J."/>
            <person name="Barry K."/>
            <person name="Miller A.N."/>
            <person name="Grigoriev I.V."/>
            <person name="Debuchy R."/>
            <person name="Gladieux P."/>
            <person name="Thoren M.H."/>
            <person name="Johannesson H."/>
        </authorList>
    </citation>
    <scope>NUCLEOTIDE SEQUENCE</scope>
    <source>
        <strain evidence="3">PSN309</strain>
    </source>
</reference>
<feature type="region of interest" description="Disordered" evidence="1">
    <location>
        <begin position="19"/>
        <end position="112"/>
    </location>
</feature>
<gene>
    <name evidence="3" type="ORF">QBC35DRAFT_212398</name>
</gene>
<name>A0AAN6WV90_9PEZI</name>
<evidence type="ECO:0000313" key="3">
    <source>
        <dbReference type="EMBL" id="KAK4188161.1"/>
    </source>
</evidence>
<dbReference type="AlphaFoldDB" id="A0AAN6WV90"/>
<evidence type="ECO:0000313" key="4">
    <source>
        <dbReference type="Proteomes" id="UP001302126"/>
    </source>
</evidence>
<dbReference type="EMBL" id="MU864392">
    <property type="protein sequence ID" value="KAK4188161.1"/>
    <property type="molecule type" value="Genomic_DNA"/>
</dbReference>
<feature type="signal peptide" evidence="2">
    <location>
        <begin position="1"/>
        <end position="18"/>
    </location>
</feature>
<evidence type="ECO:0000256" key="2">
    <source>
        <dbReference type="SAM" id="SignalP"/>
    </source>
</evidence>
<accession>A0AAN6WV90</accession>
<organism evidence="3 4">
    <name type="scientific">Podospora australis</name>
    <dbReference type="NCBI Taxonomy" id="1536484"/>
    <lineage>
        <taxon>Eukaryota</taxon>
        <taxon>Fungi</taxon>
        <taxon>Dikarya</taxon>
        <taxon>Ascomycota</taxon>
        <taxon>Pezizomycotina</taxon>
        <taxon>Sordariomycetes</taxon>
        <taxon>Sordariomycetidae</taxon>
        <taxon>Sordariales</taxon>
        <taxon>Podosporaceae</taxon>
        <taxon>Podospora</taxon>
    </lineage>
</organism>
<keyword evidence="2" id="KW-0732">Signal</keyword>
<protein>
    <submittedName>
        <fullName evidence="3">Uncharacterized protein</fullName>
    </submittedName>
</protein>
<evidence type="ECO:0000256" key="1">
    <source>
        <dbReference type="SAM" id="MobiDB-lite"/>
    </source>
</evidence>
<proteinExistence type="predicted"/>
<keyword evidence="4" id="KW-1185">Reference proteome</keyword>
<feature type="compositionally biased region" description="Polar residues" evidence="1">
    <location>
        <begin position="103"/>
        <end position="112"/>
    </location>
</feature>
<feature type="chain" id="PRO_5042942922" evidence="2">
    <location>
        <begin position="19"/>
        <end position="179"/>
    </location>
</feature>
<feature type="compositionally biased region" description="Polar residues" evidence="1">
    <location>
        <begin position="23"/>
        <end position="33"/>
    </location>
</feature>
<dbReference type="Proteomes" id="UP001302126">
    <property type="component" value="Unassembled WGS sequence"/>
</dbReference>
<feature type="compositionally biased region" description="Polar residues" evidence="1">
    <location>
        <begin position="77"/>
        <end position="91"/>
    </location>
</feature>